<feature type="transmembrane region" description="Helical" evidence="1">
    <location>
        <begin position="6"/>
        <end position="27"/>
    </location>
</feature>
<sequence>MRDNYIPYVARIVTGSVIVVSAILLFIDAETWRILFPFVFFVSSAVCTLDGILLIRRTGGDFRAHLIYMIPIVIGAALFVFGVISVLTIMFR</sequence>
<dbReference type="STRING" id="1526.SAMN02910262_01108"/>
<evidence type="ECO:0000256" key="1">
    <source>
        <dbReference type="SAM" id="Phobius"/>
    </source>
</evidence>
<dbReference type="EMBL" id="FOIL01000023">
    <property type="protein sequence ID" value="SET53262.1"/>
    <property type="molecule type" value="Genomic_DNA"/>
</dbReference>
<organism evidence="2 3">
    <name type="scientific">[Clostridium] aminophilum</name>
    <dbReference type="NCBI Taxonomy" id="1526"/>
    <lineage>
        <taxon>Bacteria</taxon>
        <taxon>Bacillati</taxon>
        <taxon>Bacillota</taxon>
        <taxon>Clostridia</taxon>
        <taxon>Lachnospirales</taxon>
        <taxon>Lachnospiraceae</taxon>
    </lineage>
</organism>
<feature type="transmembrane region" description="Helical" evidence="1">
    <location>
        <begin position="67"/>
        <end position="91"/>
    </location>
</feature>
<dbReference type="InterPro" id="IPR046577">
    <property type="entry name" value="DUF6637"/>
</dbReference>
<accession>A0A1I0F5M5</accession>
<protein>
    <submittedName>
        <fullName evidence="2">Uncharacterized protein</fullName>
    </submittedName>
</protein>
<proteinExistence type="predicted"/>
<gene>
    <name evidence="2" type="ORF">SAMN04487771_102333</name>
</gene>
<keyword evidence="1" id="KW-1133">Transmembrane helix</keyword>
<reference evidence="2 3" key="1">
    <citation type="submission" date="2016-10" db="EMBL/GenBank/DDBJ databases">
        <authorList>
            <person name="de Groot N.N."/>
        </authorList>
    </citation>
    <scope>NUCLEOTIDE SEQUENCE [LARGE SCALE GENOMIC DNA]</scope>
    <source>
        <strain evidence="2 3">KH1P1</strain>
    </source>
</reference>
<keyword evidence="1" id="KW-0812">Transmembrane</keyword>
<evidence type="ECO:0000313" key="3">
    <source>
        <dbReference type="Proteomes" id="UP000199820"/>
    </source>
</evidence>
<evidence type="ECO:0000313" key="2">
    <source>
        <dbReference type="EMBL" id="SET53262.1"/>
    </source>
</evidence>
<dbReference type="AlphaFoldDB" id="A0A1I0F5M5"/>
<dbReference type="OrthoDB" id="9903883at2"/>
<keyword evidence="3" id="KW-1185">Reference proteome</keyword>
<dbReference type="eggNOG" id="ENOG5030GSF">
    <property type="taxonomic scope" value="Bacteria"/>
</dbReference>
<dbReference type="Pfam" id="PF20342">
    <property type="entry name" value="DUF6637"/>
    <property type="match status" value="1"/>
</dbReference>
<feature type="transmembrane region" description="Helical" evidence="1">
    <location>
        <begin position="34"/>
        <end position="55"/>
    </location>
</feature>
<keyword evidence="1" id="KW-0472">Membrane</keyword>
<name>A0A1I0F5M5_9FIRM</name>
<dbReference type="Proteomes" id="UP000199820">
    <property type="component" value="Unassembled WGS sequence"/>
</dbReference>
<dbReference type="RefSeq" id="WP_074649574.1">
    <property type="nucleotide sequence ID" value="NZ_FOIL01000023.1"/>
</dbReference>